<feature type="region of interest" description="Disordered" evidence="3">
    <location>
        <begin position="119"/>
        <end position="193"/>
    </location>
</feature>
<dbReference type="EMBL" id="CP042430">
    <property type="protein sequence ID" value="QEC48036.1"/>
    <property type="molecule type" value="Genomic_DNA"/>
</dbReference>
<dbReference type="SUPFAM" id="SSF56672">
    <property type="entry name" value="DNA/RNA polymerases"/>
    <property type="match status" value="1"/>
</dbReference>
<dbReference type="KEGG" id="bsol:FSW04_10955"/>
<dbReference type="Pfam" id="PF00817">
    <property type="entry name" value="IMS"/>
    <property type="match status" value="1"/>
</dbReference>
<dbReference type="GO" id="GO:0006281">
    <property type="term" value="P:DNA repair"/>
    <property type="evidence" value="ECO:0007669"/>
    <property type="project" value="InterPro"/>
</dbReference>
<dbReference type="InterPro" id="IPR043502">
    <property type="entry name" value="DNA/RNA_pol_sf"/>
</dbReference>
<dbReference type="Gene3D" id="3.40.1170.60">
    <property type="match status" value="1"/>
</dbReference>
<evidence type="ECO:0000259" key="4">
    <source>
        <dbReference type="Pfam" id="PF00817"/>
    </source>
</evidence>
<organism evidence="5 6">
    <name type="scientific">Baekduia soli</name>
    <dbReference type="NCBI Taxonomy" id="496014"/>
    <lineage>
        <taxon>Bacteria</taxon>
        <taxon>Bacillati</taxon>
        <taxon>Actinomycetota</taxon>
        <taxon>Thermoleophilia</taxon>
        <taxon>Solirubrobacterales</taxon>
        <taxon>Baekduiaceae</taxon>
        <taxon>Baekduia</taxon>
    </lineage>
</organism>
<keyword evidence="6" id="KW-1185">Reference proteome</keyword>
<name>A0A5B8U4J8_9ACTN</name>
<accession>A0A5B8U4J8</accession>
<reference evidence="5 6" key="1">
    <citation type="journal article" date="2018" name="J. Microbiol.">
        <title>Baekduia soli gen. nov., sp. nov., a novel bacterium isolated from the soil of Baekdu Mountain and proposal of a novel family name, Baekduiaceae fam. nov.</title>
        <authorList>
            <person name="An D.S."/>
            <person name="Siddiqi M.Z."/>
            <person name="Kim K.H."/>
            <person name="Yu H.S."/>
            <person name="Im W.T."/>
        </authorList>
    </citation>
    <scope>NUCLEOTIDE SEQUENCE [LARGE SCALE GENOMIC DNA]</scope>
    <source>
        <strain evidence="5 6">BR7-21</strain>
    </source>
</reference>
<evidence type="ECO:0000256" key="1">
    <source>
        <dbReference type="ARBA" id="ARBA00010945"/>
    </source>
</evidence>
<protein>
    <recommendedName>
        <fullName evidence="4">UmuC domain-containing protein</fullName>
    </recommendedName>
</protein>
<feature type="compositionally biased region" description="Low complexity" evidence="3">
    <location>
        <begin position="143"/>
        <end position="187"/>
    </location>
</feature>
<evidence type="ECO:0000256" key="2">
    <source>
        <dbReference type="ARBA" id="ARBA00025589"/>
    </source>
</evidence>
<evidence type="ECO:0000313" key="5">
    <source>
        <dbReference type="EMBL" id="QEC48036.1"/>
    </source>
</evidence>
<feature type="compositionally biased region" description="Basic and acidic residues" evidence="3">
    <location>
        <begin position="33"/>
        <end position="43"/>
    </location>
</feature>
<dbReference type="InterPro" id="IPR001126">
    <property type="entry name" value="UmuC"/>
</dbReference>
<comment type="similarity">
    <text evidence="1">Belongs to the DNA polymerase type-Y family.</text>
</comment>
<dbReference type="AlphaFoldDB" id="A0A5B8U4J8"/>
<comment type="function">
    <text evidence="2">Poorly processive, error-prone DNA polymerase involved in untargeted mutagenesis. Copies undamaged DNA at stalled replication forks, which arise in vivo from mismatched or misaligned primer ends. These misaligned primers can be extended by PolIV. Exhibits no 3'-5' exonuclease (proofreading) activity. May be involved in translesional synthesis, in conjunction with the beta clamp from PolIII.</text>
</comment>
<proteinExistence type="inferred from homology"/>
<dbReference type="Proteomes" id="UP000321805">
    <property type="component" value="Chromosome"/>
</dbReference>
<feature type="domain" description="UmuC" evidence="4">
    <location>
        <begin position="41"/>
        <end position="120"/>
    </location>
</feature>
<feature type="compositionally biased region" description="Basic residues" evidence="3">
    <location>
        <begin position="15"/>
        <end position="32"/>
    </location>
</feature>
<gene>
    <name evidence="5" type="ORF">FSW04_10955</name>
</gene>
<evidence type="ECO:0000313" key="6">
    <source>
        <dbReference type="Proteomes" id="UP000321805"/>
    </source>
</evidence>
<dbReference type="InterPro" id="IPR043128">
    <property type="entry name" value="Rev_trsase/Diguanyl_cyclase"/>
</dbReference>
<evidence type="ECO:0000256" key="3">
    <source>
        <dbReference type="SAM" id="MobiDB-lite"/>
    </source>
</evidence>
<feature type="compositionally biased region" description="Basic residues" evidence="3">
    <location>
        <begin position="119"/>
        <end position="129"/>
    </location>
</feature>
<sequence length="193" mass="20652">MCSHRGRLRPPSPLRPRHRRRRPRGPRARSRRPGPEPGREQRVGEISPAAEAFGMHAGMRLGEALARCPSLALIPPDPLGVADAWEKVLARLESVGAEVESAAPGLAFFDAGELARLHGGRGPRTRRRSCAPAPPAARRRGWRASSVPCAPRCACPRASGPAPPGSARWPARPARARAAPSSSTGRPAWPPSR</sequence>
<dbReference type="Gene3D" id="3.30.70.270">
    <property type="match status" value="1"/>
</dbReference>
<dbReference type="OrthoDB" id="5244088at2"/>
<feature type="region of interest" description="Disordered" evidence="3">
    <location>
        <begin position="1"/>
        <end position="46"/>
    </location>
</feature>